<organism evidence="8 9">
    <name type="scientific">Nothophoma quercina</name>
    <dbReference type="NCBI Taxonomy" id="749835"/>
    <lineage>
        <taxon>Eukaryota</taxon>
        <taxon>Fungi</taxon>
        <taxon>Dikarya</taxon>
        <taxon>Ascomycota</taxon>
        <taxon>Pezizomycotina</taxon>
        <taxon>Dothideomycetes</taxon>
        <taxon>Pleosporomycetidae</taxon>
        <taxon>Pleosporales</taxon>
        <taxon>Pleosporineae</taxon>
        <taxon>Didymellaceae</taxon>
        <taxon>Nothophoma</taxon>
    </lineage>
</organism>
<keyword evidence="2" id="KW-0812">Transmembrane</keyword>
<evidence type="ECO:0000256" key="2">
    <source>
        <dbReference type="ARBA" id="ARBA00022692"/>
    </source>
</evidence>
<dbReference type="EMBL" id="JAKIXB020000007">
    <property type="protein sequence ID" value="KAL1607215.1"/>
    <property type="molecule type" value="Genomic_DNA"/>
</dbReference>
<keyword evidence="3" id="KW-1133">Transmembrane helix</keyword>
<proteinExistence type="inferred from homology"/>
<comment type="caution">
    <text evidence="8">The sequence shown here is derived from an EMBL/GenBank/DDBJ whole genome shotgun (WGS) entry which is preliminary data.</text>
</comment>
<dbReference type="Proteomes" id="UP001521222">
    <property type="component" value="Unassembled WGS sequence"/>
</dbReference>
<evidence type="ECO:0000259" key="7">
    <source>
        <dbReference type="Pfam" id="PF20684"/>
    </source>
</evidence>
<gene>
    <name evidence="8" type="ORF">SLS59_002920</name>
</gene>
<name>A0ABR3RS29_9PLEO</name>
<evidence type="ECO:0000256" key="3">
    <source>
        <dbReference type="ARBA" id="ARBA00022989"/>
    </source>
</evidence>
<keyword evidence="4" id="KW-0472">Membrane</keyword>
<dbReference type="PANTHER" id="PTHR33048">
    <property type="entry name" value="PTH11-LIKE INTEGRAL MEMBRANE PROTEIN (AFU_ORTHOLOGUE AFUA_5G11245)"/>
    <property type="match status" value="1"/>
</dbReference>
<evidence type="ECO:0000313" key="8">
    <source>
        <dbReference type="EMBL" id="KAL1607215.1"/>
    </source>
</evidence>
<accession>A0ABR3RS29</accession>
<protein>
    <recommendedName>
        <fullName evidence="7">Rhodopsin domain-containing protein</fullName>
    </recommendedName>
</protein>
<dbReference type="InterPro" id="IPR052337">
    <property type="entry name" value="SAT4-like"/>
</dbReference>
<sequence>MLPVASICRLHALYIVDITTDMTWDNPGTAIWSAIELNVSILCASLPALRAFFNKVWPRAFLSTFNSRRVGADTENATKGQYYNMEGSIMVKKTIAIQNVRAVDGDEIEGPLPHSSSNDEGGFESIHLDPKLRSGNHW</sequence>
<keyword evidence="9" id="KW-1185">Reference proteome</keyword>
<dbReference type="InterPro" id="IPR049326">
    <property type="entry name" value="Rhodopsin_dom_fungi"/>
</dbReference>
<evidence type="ECO:0000256" key="4">
    <source>
        <dbReference type="ARBA" id="ARBA00023136"/>
    </source>
</evidence>
<evidence type="ECO:0000256" key="6">
    <source>
        <dbReference type="SAM" id="MobiDB-lite"/>
    </source>
</evidence>
<evidence type="ECO:0000256" key="1">
    <source>
        <dbReference type="ARBA" id="ARBA00004141"/>
    </source>
</evidence>
<feature type="domain" description="Rhodopsin" evidence="7">
    <location>
        <begin position="3"/>
        <end position="54"/>
    </location>
</feature>
<reference evidence="8 9" key="1">
    <citation type="submission" date="2024-02" db="EMBL/GenBank/DDBJ databases">
        <title>De novo assembly and annotation of 12 fungi associated with fruit tree decline syndrome in Ontario, Canada.</title>
        <authorList>
            <person name="Sulman M."/>
            <person name="Ellouze W."/>
            <person name="Ilyukhin E."/>
        </authorList>
    </citation>
    <scope>NUCLEOTIDE SEQUENCE [LARGE SCALE GENOMIC DNA]</scope>
    <source>
        <strain evidence="8 9">M97-236</strain>
    </source>
</reference>
<comment type="similarity">
    <text evidence="5">Belongs to the SAT4 family.</text>
</comment>
<dbReference type="Pfam" id="PF20684">
    <property type="entry name" value="Fung_rhodopsin"/>
    <property type="match status" value="1"/>
</dbReference>
<evidence type="ECO:0000313" key="9">
    <source>
        <dbReference type="Proteomes" id="UP001521222"/>
    </source>
</evidence>
<feature type="region of interest" description="Disordered" evidence="6">
    <location>
        <begin position="108"/>
        <end position="138"/>
    </location>
</feature>
<dbReference type="PANTHER" id="PTHR33048:SF47">
    <property type="entry name" value="INTEGRAL MEMBRANE PROTEIN-RELATED"/>
    <property type="match status" value="1"/>
</dbReference>
<comment type="subcellular location">
    <subcellularLocation>
        <location evidence="1">Membrane</location>
        <topology evidence="1">Multi-pass membrane protein</topology>
    </subcellularLocation>
</comment>
<evidence type="ECO:0000256" key="5">
    <source>
        <dbReference type="ARBA" id="ARBA00038359"/>
    </source>
</evidence>